<organism evidence="2 3">
    <name type="scientific">Elaphomyces granulatus</name>
    <dbReference type="NCBI Taxonomy" id="519963"/>
    <lineage>
        <taxon>Eukaryota</taxon>
        <taxon>Fungi</taxon>
        <taxon>Dikarya</taxon>
        <taxon>Ascomycota</taxon>
        <taxon>Pezizomycotina</taxon>
        <taxon>Eurotiomycetes</taxon>
        <taxon>Eurotiomycetidae</taxon>
        <taxon>Eurotiales</taxon>
        <taxon>Elaphomycetaceae</taxon>
        <taxon>Elaphomyces</taxon>
    </lineage>
</organism>
<dbReference type="Proteomes" id="UP000243515">
    <property type="component" value="Unassembled WGS sequence"/>
</dbReference>
<gene>
    <name evidence="2" type="ORF">Egran_01903</name>
</gene>
<dbReference type="AlphaFoldDB" id="A0A232M1T8"/>
<sequence>MLLHPSSKLGHRWYQKAFALLLPAYYQRGNLQDAINANLVNHARFPEKKLMVLMLDIPNQRWSHLDKAARRQAEEADGDAALPRAKPKRRANHPTEQEPLMDDEITRNQGGVAEGDFRPYAHRDIKPDEFVRFPRDGEQTDDSQWRMRK</sequence>
<evidence type="ECO:0000256" key="1">
    <source>
        <dbReference type="SAM" id="MobiDB-lite"/>
    </source>
</evidence>
<evidence type="ECO:0000313" key="3">
    <source>
        <dbReference type="Proteomes" id="UP000243515"/>
    </source>
</evidence>
<dbReference type="EMBL" id="NPHW01002988">
    <property type="protein sequence ID" value="OXV10336.1"/>
    <property type="molecule type" value="Genomic_DNA"/>
</dbReference>
<feature type="region of interest" description="Disordered" evidence="1">
    <location>
        <begin position="67"/>
        <end position="149"/>
    </location>
</feature>
<feature type="compositionally biased region" description="Basic and acidic residues" evidence="1">
    <location>
        <begin position="115"/>
        <end position="138"/>
    </location>
</feature>
<name>A0A232M1T8_9EURO</name>
<dbReference type="OrthoDB" id="248923at2759"/>
<comment type="caution">
    <text evidence="2">The sequence shown here is derived from an EMBL/GenBank/DDBJ whole genome shotgun (WGS) entry which is preliminary data.</text>
</comment>
<accession>A0A232M1T8</accession>
<proteinExistence type="predicted"/>
<protein>
    <submittedName>
        <fullName evidence="2">Uncharacterized protein</fullName>
    </submittedName>
</protein>
<evidence type="ECO:0000313" key="2">
    <source>
        <dbReference type="EMBL" id="OXV10336.1"/>
    </source>
</evidence>
<keyword evidence="3" id="KW-1185">Reference proteome</keyword>
<reference evidence="2 3" key="1">
    <citation type="journal article" date="2015" name="Environ. Microbiol.">
        <title>Metagenome sequence of Elaphomyces granulatus from sporocarp tissue reveals Ascomycota ectomycorrhizal fingerprints of genome expansion and a Proteobacteria-rich microbiome.</title>
        <authorList>
            <person name="Quandt C.A."/>
            <person name="Kohler A."/>
            <person name="Hesse C.N."/>
            <person name="Sharpton T.J."/>
            <person name="Martin F."/>
            <person name="Spatafora J.W."/>
        </authorList>
    </citation>
    <scope>NUCLEOTIDE SEQUENCE [LARGE SCALE GENOMIC DNA]</scope>
    <source>
        <strain evidence="2 3">OSC145934</strain>
    </source>
</reference>